<reference evidence="4" key="1">
    <citation type="submission" date="2025-08" db="UniProtKB">
        <authorList>
            <consortium name="Ensembl"/>
        </authorList>
    </citation>
    <scope>IDENTIFICATION</scope>
</reference>
<proteinExistence type="inferred from homology"/>
<organism evidence="4 5">
    <name type="scientific">Chelonoidis abingdonii</name>
    <name type="common">Abingdon island giant tortoise</name>
    <name type="synonym">Testudo abingdonii</name>
    <dbReference type="NCBI Taxonomy" id="106734"/>
    <lineage>
        <taxon>Eukaryota</taxon>
        <taxon>Metazoa</taxon>
        <taxon>Chordata</taxon>
        <taxon>Craniata</taxon>
        <taxon>Vertebrata</taxon>
        <taxon>Euteleostomi</taxon>
        <taxon>Archelosauria</taxon>
        <taxon>Testudinata</taxon>
        <taxon>Testudines</taxon>
        <taxon>Cryptodira</taxon>
        <taxon>Durocryptodira</taxon>
        <taxon>Testudinoidea</taxon>
        <taxon>Testudinidae</taxon>
        <taxon>Chelonoidis</taxon>
    </lineage>
</organism>
<evidence type="ECO:0000259" key="3">
    <source>
        <dbReference type="Pfam" id="PF12480"/>
    </source>
</evidence>
<dbReference type="Proteomes" id="UP000694404">
    <property type="component" value="Unplaced"/>
</dbReference>
<keyword evidence="5" id="KW-1185">Reference proteome</keyword>
<name>A0A8C0HIA5_CHEAB</name>
<evidence type="ECO:0000313" key="5">
    <source>
        <dbReference type="Proteomes" id="UP000694404"/>
    </source>
</evidence>
<dbReference type="Pfam" id="PF12480">
    <property type="entry name" value="GARIL_Rab2_bd"/>
    <property type="match status" value="1"/>
</dbReference>
<evidence type="ECO:0000256" key="1">
    <source>
        <dbReference type="ARBA" id="ARBA00038379"/>
    </source>
</evidence>
<feature type="region of interest" description="Disordered" evidence="2">
    <location>
        <begin position="195"/>
        <end position="235"/>
    </location>
</feature>
<evidence type="ECO:0000256" key="2">
    <source>
        <dbReference type="SAM" id="MobiDB-lite"/>
    </source>
</evidence>
<reference evidence="4" key="2">
    <citation type="submission" date="2025-09" db="UniProtKB">
        <authorList>
            <consortium name="Ensembl"/>
        </authorList>
    </citation>
    <scope>IDENTIFICATION</scope>
</reference>
<dbReference type="GO" id="GO:0005634">
    <property type="term" value="C:nucleus"/>
    <property type="evidence" value="ECO:0007669"/>
    <property type="project" value="TreeGrafter"/>
</dbReference>
<dbReference type="GeneTree" id="ENSGT00940000161537"/>
<dbReference type="Ensembl" id="ENSCABT00000021948.1">
    <property type="protein sequence ID" value="ENSCABP00000020038.1"/>
    <property type="gene ID" value="ENSCABG00000014770.1"/>
</dbReference>
<feature type="compositionally biased region" description="Basic and acidic residues" evidence="2">
    <location>
        <begin position="195"/>
        <end position="225"/>
    </location>
</feature>
<dbReference type="AlphaFoldDB" id="A0A8C0HIA5"/>
<dbReference type="PANTHER" id="PTHR22574">
    <property type="match status" value="1"/>
</dbReference>
<dbReference type="PANTHER" id="PTHR22574:SF14">
    <property type="entry name" value="INTEGRAL MEMBRANE PROTEIN"/>
    <property type="match status" value="1"/>
</dbReference>
<accession>A0A8C0HIA5</accession>
<dbReference type="OMA" id="XFFICIS"/>
<comment type="similarity">
    <text evidence="1">Belongs to the GARIN family.</text>
</comment>
<evidence type="ECO:0000313" key="4">
    <source>
        <dbReference type="Ensembl" id="ENSCABP00000020038.1"/>
    </source>
</evidence>
<sequence>TAVWMNSTISESESEVSSMAWIPHREDLQRYLREGEYPPFRSVAMFESNFIQITRRGKNVDIHNHPTEATIGIISTDNKLPLPNIMLIARPVPMQNSQVPSGCRTEQLVLTRLLPLKFVRISVHDPNRQRIKLKLINGRSYYLQLYASPGEQELLFDRWLSLIYLLHHPPDWYLRPNSCMPRDNLSVQILARPSTETKPELNSESNEHESLTQSDVVRRERDLGERANSSSLHSSTALDHARYVVGKGA</sequence>
<protein>
    <recommendedName>
        <fullName evidence="3">Golgi associated RAB2 interactor protein-like Rab2B-binding domain-containing protein</fullName>
    </recommendedName>
</protein>
<dbReference type="InterPro" id="IPR022168">
    <property type="entry name" value="GARIL-like_Rab2B-bd"/>
</dbReference>
<feature type="domain" description="Golgi associated RAB2 interactor protein-like Rab2B-binding" evidence="3">
    <location>
        <begin position="108"/>
        <end position="171"/>
    </location>
</feature>